<reference evidence="1" key="1">
    <citation type="submission" date="2017-05" db="EMBL/GenBank/DDBJ databases">
        <authorList>
            <person name="Varghese N."/>
            <person name="Submissions S."/>
        </authorList>
    </citation>
    <scope>NUCLEOTIDE SEQUENCE</scope>
    <source>
        <strain evidence="1">DSM 18763</strain>
    </source>
</reference>
<dbReference type="RefSeq" id="WP_265133767.1">
    <property type="nucleotide sequence ID" value="NZ_FXTX01000011.1"/>
</dbReference>
<evidence type="ECO:0008006" key="3">
    <source>
        <dbReference type="Google" id="ProtNLM"/>
    </source>
</evidence>
<dbReference type="EMBL" id="FXTX01000011">
    <property type="protein sequence ID" value="SMP13856.1"/>
    <property type="molecule type" value="Genomic_DNA"/>
</dbReference>
<evidence type="ECO:0000313" key="1">
    <source>
        <dbReference type="EMBL" id="SMP13856.1"/>
    </source>
</evidence>
<protein>
    <recommendedName>
        <fullName evidence="3">DUF4398 domain-containing protein</fullName>
    </recommendedName>
</protein>
<evidence type="ECO:0000313" key="2">
    <source>
        <dbReference type="Proteomes" id="UP001157947"/>
    </source>
</evidence>
<proteinExistence type="predicted"/>
<organism evidence="1 2">
    <name type="scientific">Venenivibrio stagnispumantis</name>
    <dbReference type="NCBI Taxonomy" id="407998"/>
    <lineage>
        <taxon>Bacteria</taxon>
        <taxon>Pseudomonadati</taxon>
        <taxon>Aquificota</taxon>
        <taxon>Aquificia</taxon>
        <taxon>Aquificales</taxon>
        <taxon>Hydrogenothermaceae</taxon>
        <taxon>Venenivibrio</taxon>
    </lineage>
</organism>
<gene>
    <name evidence="1" type="ORF">SAMN06264868_11155</name>
</gene>
<keyword evidence="2" id="KW-1185">Reference proteome</keyword>
<comment type="caution">
    <text evidence="1">The sequence shown here is derived from an EMBL/GenBank/DDBJ whole genome shotgun (WGS) entry which is preliminary data.</text>
</comment>
<accession>A0AA45WMF4</accession>
<sequence>MRKIVLALFGICYLSYAGDEFGVFKNKEESTQYNQNKIEEKNYTTTEYLDQAQNSLKTAQELGCEIKASYECARAESYYKIAKEEASMLNLEKSKEAALKSIEWSLKAVSKIYEEKEGARQ</sequence>
<dbReference type="AlphaFoldDB" id="A0AA45WMF4"/>
<name>A0AA45WMF4_9AQUI</name>
<dbReference type="Proteomes" id="UP001157947">
    <property type="component" value="Unassembled WGS sequence"/>
</dbReference>